<proteinExistence type="predicted"/>
<dbReference type="EMBL" id="JBBNAG010000008">
    <property type="protein sequence ID" value="KAK9111753.1"/>
    <property type="molecule type" value="Genomic_DNA"/>
</dbReference>
<dbReference type="AlphaFoldDB" id="A0AAP0IAW7"/>
<evidence type="ECO:0000313" key="2">
    <source>
        <dbReference type="Proteomes" id="UP001419268"/>
    </source>
</evidence>
<comment type="caution">
    <text evidence="1">The sequence shown here is derived from an EMBL/GenBank/DDBJ whole genome shotgun (WGS) entry which is preliminary data.</text>
</comment>
<accession>A0AAP0IAW7</accession>
<evidence type="ECO:0000313" key="1">
    <source>
        <dbReference type="EMBL" id="KAK9111753.1"/>
    </source>
</evidence>
<organism evidence="1 2">
    <name type="scientific">Stephania cephalantha</name>
    <dbReference type="NCBI Taxonomy" id="152367"/>
    <lineage>
        <taxon>Eukaryota</taxon>
        <taxon>Viridiplantae</taxon>
        <taxon>Streptophyta</taxon>
        <taxon>Embryophyta</taxon>
        <taxon>Tracheophyta</taxon>
        <taxon>Spermatophyta</taxon>
        <taxon>Magnoliopsida</taxon>
        <taxon>Ranunculales</taxon>
        <taxon>Menispermaceae</taxon>
        <taxon>Menispermoideae</taxon>
        <taxon>Cissampelideae</taxon>
        <taxon>Stephania</taxon>
    </lineage>
</organism>
<protein>
    <submittedName>
        <fullName evidence="1">Uncharacterized protein</fullName>
    </submittedName>
</protein>
<name>A0AAP0IAW7_9MAGN</name>
<dbReference type="Proteomes" id="UP001419268">
    <property type="component" value="Unassembled WGS sequence"/>
</dbReference>
<gene>
    <name evidence="1" type="ORF">Scep_019272</name>
</gene>
<reference evidence="1 2" key="1">
    <citation type="submission" date="2024-01" db="EMBL/GenBank/DDBJ databases">
        <title>Genome assemblies of Stephania.</title>
        <authorList>
            <person name="Yang L."/>
        </authorList>
    </citation>
    <scope>NUCLEOTIDE SEQUENCE [LARGE SCALE GENOMIC DNA]</scope>
    <source>
        <strain evidence="1">JXDWG</strain>
        <tissue evidence="1">Leaf</tissue>
    </source>
</reference>
<keyword evidence="2" id="KW-1185">Reference proteome</keyword>
<sequence>MEKKRSEEKWFSSGGAVAVPWCCTHALEWFMQGAEPIKKEKCTQRGQSCGGVVAIHRQRWITYR</sequence>